<keyword evidence="10" id="KW-0677">Repeat</keyword>
<keyword evidence="14" id="KW-0862">Zinc</keyword>
<dbReference type="PANTHER" id="PTHR23138:SF87">
    <property type="entry name" value="E3 SUMO-PROTEIN LIGASE RANBP2"/>
    <property type="match status" value="1"/>
</dbReference>
<evidence type="ECO:0000256" key="19">
    <source>
        <dbReference type="ARBA" id="ARBA00023132"/>
    </source>
</evidence>
<dbReference type="SMART" id="SM00028">
    <property type="entry name" value="TPR"/>
    <property type="match status" value="1"/>
</dbReference>
<evidence type="ECO:0000256" key="29">
    <source>
        <dbReference type="SAM" id="MobiDB-lite"/>
    </source>
</evidence>
<evidence type="ECO:0000256" key="5">
    <source>
        <dbReference type="ARBA" id="ARBA00022481"/>
    </source>
</evidence>
<feature type="coiled-coil region" evidence="28">
    <location>
        <begin position="823"/>
        <end position="850"/>
    </location>
</feature>
<feature type="domain" description="RanBP2-type" evidence="32">
    <location>
        <begin position="1610"/>
        <end position="1639"/>
    </location>
</feature>
<dbReference type="InterPro" id="IPR022011">
    <property type="entry name" value="IR1-M"/>
</dbReference>
<name>A0AAV9RZJ6_9TELE</name>
<evidence type="ECO:0000256" key="22">
    <source>
        <dbReference type="ARBA" id="ARBA00023242"/>
    </source>
</evidence>
<evidence type="ECO:0000256" key="20">
    <source>
        <dbReference type="ARBA" id="ARBA00023136"/>
    </source>
</evidence>
<feature type="compositionally biased region" description="Polar residues" evidence="29">
    <location>
        <begin position="2371"/>
        <end position="2382"/>
    </location>
</feature>
<comment type="similarity">
    <text evidence="23">Belongs to the RanBP2 E3 ligase family.</text>
</comment>
<evidence type="ECO:0000256" key="11">
    <source>
        <dbReference type="ARBA" id="ARBA00022771"/>
    </source>
</evidence>
<evidence type="ECO:0000313" key="33">
    <source>
        <dbReference type="EMBL" id="KAK5614253.1"/>
    </source>
</evidence>
<feature type="region of interest" description="Disordered" evidence="29">
    <location>
        <begin position="1723"/>
        <end position="1747"/>
    </location>
</feature>
<dbReference type="InterPro" id="IPR019734">
    <property type="entry name" value="TPR_rpt"/>
</dbReference>
<keyword evidence="8" id="KW-0808">Transferase</keyword>
<dbReference type="InterPro" id="IPR011990">
    <property type="entry name" value="TPR-like_helical_dom_sf"/>
</dbReference>
<dbReference type="FunFam" id="2.30.29.30:FF:000018">
    <property type="entry name" value="E3 SUMO-protein ligase RanBP2"/>
    <property type="match status" value="4"/>
</dbReference>
<feature type="compositionally biased region" description="Acidic residues" evidence="29">
    <location>
        <begin position="2128"/>
        <end position="2140"/>
    </location>
</feature>
<evidence type="ECO:0000256" key="23">
    <source>
        <dbReference type="ARBA" id="ARBA00061164"/>
    </source>
</evidence>
<comment type="pathway">
    <text evidence="3">Protein modification; protein sumoylation.</text>
</comment>
<dbReference type="GO" id="GO:0019789">
    <property type="term" value="F:SUMO transferase activity"/>
    <property type="evidence" value="ECO:0007669"/>
    <property type="project" value="UniProtKB-ARBA"/>
</dbReference>
<dbReference type="GO" id="GO:0006607">
    <property type="term" value="P:NLS-bearing protein import into nucleus"/>
    <property type="evidence" value="ECO:0007669"/>
    <property type="project" value="TreeGrafter"/>
</dbReference>
<feature type="domain" description="PPIase cyclophilin-type" evidence="30">
    <location>
        <begin position="2814"/>
        <end position="2970"/>
    </location>
</feature>
<feature type="region of interest" description="Disordered" evidence="29">
    <location>
        <begin position="2323"/>
        <end position="2348"/>
    </location>
</feature>
<feature type="domain" description="RanBD1" evidence="31">
    <location>
        <begin position="1848"/>
        <end position="1984"/>
    </location>
</feature>
<feature type="compositionally biased region" description="Polar residues" evidence="29">
    <location>
        <begin position="1731"/>
        <end position="1747"/>
    </location>
</feature>
<keyword evidence="11 26" id="KW-0863">Zinc-finger</keyword>
<dbReference type="SUPFAM" id="SSF90209">
    <property type="entry name" value="Ran binding protein zinc finger-like"/>
    <property type="match status" value="4"/>
</dbReference>
<dbReference type="InterPro" id="IPR011993">
    <property type="entry name" value="PH-like_dom_sf"/>
</dbReference>
<evidence type="ECO:0000256" key="26">
    <source>
        <dbReference type="PROSITE-ProRule" id="PRU00322"/>
    </source>
</evidence>
<evidence type="ECO:0000259" key="30">
    <source>
        <dbReference type="PROSITE" id="PS50072"/>
    </source>
</evidence>
<feature type="region of interest" description="Disordered" evidence="29">
    <location>
        <begin position="2368"/>
        <end position="2393"/>
    </location>
</feature>
<dbReference type="Pfam" id="PF12185">
    <property type="entry name" value="IR1-M"/>
    <property type="match status" value="2"/>
</dbReference>
<feature type="domain" description="RanBP2-type" evidence="32">
    <location>
        <begin position="1344"/>
        <end position="1373"/>
    </location>
</feature>
<keyword evidence="21" id="KW-1015">Disulfide bond</keyword>
<keyword evidence="6" id="KW-1017">Isopeptide bond</keyword>
<dbReference type="GO" id="GO:0005643">
    <property type="term" value="C:nuclear pore"/>
    <property type="evidence" value="ECO:0007669"/>
    <property type="project" value="UniProtKB-SubCell"/>
</dbReference>
<keyword evidence="27" id="KW-0802">TPR repeat</keyword>
<feature type="domain" description="RanBP2-type" evidence="32">
    <location>
        <begin position="1451"/>
        <end position="1480"/>
    </location>
</feature>
<evidence type="ECO:0000256" key="21">
    <source>
        <dbReference type="ARBA" id="ARBA00023157"/>
    </source>
</evidence>
<evidence type="ECO:0000256" key="1">
    <source>
        <dbReference type="ARBA" id="ARBA00004126"/>
    </source>
</evidence>
<dbReference type="InterPro" id="IPR036443">
    <property type="entry name" value="Znf_RanBP2_sf"/>
</dbReference>
<evidence type="ECO:0000256" key="28">
    <source>
        <dbReference type="SAM" id="Coils"/>
    </source>
</evidence>
<dbReference type="GO" id="GO:0051168">
    <property type="term" value="P:nuclear export"/>
    <property type="evidence" value="ECO:0007669"/>
    <property type="project" value="UniProtKB-ARBA"/>
</dbReference>
<dbReference type="Pfam" id="PF00160">
    <property type="entry name" value="Pro_isomerase"/>
    <property type="match status" value="1"/>
</dbReference>
<evidence type="ECO:0000256" key="15">
    <source>
        <dbReference type="ARBA" id="ARBA00022843"/>
    </source>
</evidence>
<dbReference type="InterPro" id="IPR002130">
    <property type="entry name" value="Cyclophilin-type_PPIase_dom"/>
</dbReference>
<sequence length="2971" mass="327307">MRRSKAEVDRYVSSVQSSSPLLKEKPVKGFLFAKLYFEAKEYELAKRHVSEYLKVQERDPKAHKFLGHLYEREGEINKAVGCYKRSVDLNPVQRDLVLKVAELLISKEDCDSRAEFWVEKAAKLMPGNPEVFNLKERLLSRQGQQGWNQLFDLLQAELAARPADPHVNVKLVQLFCQDGRLDEAIKHCLTTEKKGLLRNSLDWYNVQLNTLQEYLAQPSVSSNEKMCRRLQREVLLAHCSLLRISLSESSVQPSLDAFRSFDQAMQALSSVAVLFSDDLLEVFVEMRAHLYLHAGTLLLKLAQDRQQTWRAVIDLAALCYLLAYQAPRPKAKVTKRDQSAPQLLELLANDRQSQAGHMLFNLSSDVFTLIREVVEAFGNRSGQESLFELLWGPQAFPASSFIANDDIHSLSSLAPELSQLARWDTGSILLHNGELQHLSWLGLQWTLLEQRSPMRDWLQQLFPRLTLETSKLDTNAPESICLLDLQVFLHGVVFGGHCQLQDTAKISRSLSPRQQQLFVPRCLPLPLLRLLTTDRQREWWDAIYSLIHKRAAPGTSAKLRMVVQHGLNTLRAGEKHGLQPALVIHWAQSLSQAGDGMNSYYDQKEYVGRSVHYWQVVMPLLEKIKVRRTIPEPLDPLFIHFPSQDIQVSSVKGYEEEAKIALAVLLDIEGRTEEAIATLESINNLSSIWHLAQIYQRLAEEATNGVEETQDRCIMFLRKFRNYLSKIYNANADDIEKLPVSMEEVVDLLNDVNQQLGETGEDMEEEGEQELELRRGPAHSSPARLTETSATISHVKFASPSPSKSIVSPSKRLISPKTPPHWVEDQKSLLQMLCQQVEALKNEVHDLKHNASVNSGSPHHKMYGETYRAENLQEAFTPVQSYHGAPLTVATTGPPVYYNQSPAYNSQYLLRTAANVTPTKGPMYGVNRMPPQQHMYAYQPPTHTPPLQTAPPCIYPPQDPLRFESQATGLLSPYSEEYYGQNVAPQTTNPTLPEPGYFTKPSVVPVQPPKGIEGKPVDFGKLSFNQQASAEVPRVLSFGAGAAAQSTPSPAFKFNTYIKSMERDPSFSASQTKQSESLLGLLTSDLPPKTDAGPEKPPAQEQPPSNQSIFTFGNKNISSFSFADSIQKTPAGSLFGKAEQPFKFGEVTIPAFGIGKAPELEKAAESDNESTHAEEDEDGPHFEPIVPLPDKVDVKTGEEEEEEMFCNRAKLYRFDTETKEWKERGIGNVKILKHNAKGKVRLLMRREQVLKICANHYITADMLLKPNAGSDKSWVWNAIDYADEEPKPEQLAIRFKTEDEAALFKAKFEEAQKVALNWPEKPKPQEKKESSKDSASLAARFGLKDGEWECPVCSVRNKAMATQCAACSTANPQSSSKSEPQITGETKSSPFTFKFGTDSSKPSGSSSTFTGFGAFGTSGTSSFTFGVSSSKPADKTASPFGFSFGSQFATKLEQWDCGKCSAKNDASTDSCAYCKTLKTAAKTPVITKIAPAPEAPIAQAPASAVDAGFAARFSKKPGQWDCNVCEVRNEASADKCVSCQSPHMALKSFAEAPAASNVPTSSGLEADSARNDGPWDCNACLVRNEGSAAECVSCRIPNPNPSLEAMFGKKEGEWDCDSCLVRNKSSFNQCVACKTPNPNAKSTSTAAHSASSFSFDLGTKSSTSQPAGAAFTFGTGGPFQFGQNKEKGSSAAFKFETPQSVPVTSSSSGFSFSMPIPAGGFKFGVQDSAEDSASSNNQTPSGSASTVLKNMADKHKEKETGSTLSVNQIEKDQNPLIAGKANTFSFADLAKSSEGTFQFVQKDPNFKGFSGAGEQVFSSAQTTPTKAEASNDLEDEGMYKTEEHDDIQFEPVVQMPEKVDLVTGEEDEQALYSQRVKLFRFDSGTSQWKERGVGVLKFLKNNANGRLRVLMRREQVLKVCANHWITTTMNLKPLAGSDKAWMWMANDFSDGDAKLEQLAAKFKTTELAEEFKRKFEECQRLLLDIPLQTPHKLMDTGRTAHLIKRAEEMKSGLKDLKLFLTDEKTKIQGDDTQGDITAASEVSGLGIRPHGETTGPTLEWDNYDLREEALDDTADSSVYTTPAASSPFRKNLFRFGESTGGFSFSFQPGISPSKSPAKLNLSRASAGTDEEQDTSQDEERDGQYFEPVVPLPDLVEISTGEENELVVFSHRAKLYRYDKEVKQWKERGIGDLKILQNYDTKRVRLIMRRDQVLKLCANHWISAAMRLEPMKGAEKAWVWSALDFAEEGEGKVEQLAVRFKIQETANTFKQAFEESKVALGKAELMAPVTTRVAATPESGPAAASEGTTPSVCGHAAIAVLEETTRERTASPPGTRPTAASQSPVNPMKTVVSPPKFVFGTDSVQKIFGSPKSESQASASGSGLTAKDGGSSVKAMLPEPAFKMHTGSAQAAAASSSGSGDDSDVEIMYVREPTAEQAALARKLMLPLTFFCYKNEPGYTSDDDPDDEDFESAVRALSGKLYPDSPAAAAVCAEEPDCQFVWEKKPTPKEEEKAKSLQLPPTFFCGLSTTDSDLDNDEPEDFETELRKAQQDLTAQLNKAELVSSGPAGPSQDSALVPSTSYSSDFGFKSLGGFSFADLAKNTEGFAFGSNDANFSWANAGATVFGGAVSSEVTNTEEGSDEEEASNNTDIYFEPIISLPEVETKSGEEDEEILFKERAKLYRWDRDLGQWKERGIGDLKILFHPTKHFYRILMRRDQVLRVCANHTISQAMELKPMNASANALVWTATDYSDGDGLVEQLAAKFKTTEIAESFKKTFCECQSRIDQSGDDASSASAPHMSRVQEHSKDTNPLVFLKVAADGEPLGTITIELFSHIVPKTAENFRALCTGEKGFGLQNSIFHRVIPDFMCQGGDITKSDGSGGKSIYGSTFEDENFDVRHTGPGILSMANRGRDTNTSQFFVTLKKAEHLDFKHVVFGFVRDGMDVVQQMGELGTKGGVPAKKLVITECGQL</sequence>
<evidence type="ECO:0000256" key="4">
    <source>
        <dbReference type="ARBA" id="ARBA00022448"/>
    </source>
</evidence>
<organism evidence="33 34">
    <name type="scientific">Crenichthys baileyi</name>
    <name type="common">White River springfish</name>
    <dbReference type="NCBI Taxonomy" id="28760"/>
    <lineage>
        <taxon>Eukaryota</taxon>
        <taxon>Metazoa</taxon>
        <taxon>Chordata</taxon>
        <taxon>Craniata</taxon>
        <taxon>Vertebrata</taxon>
        <taxon>Euteleostomi</taxon>
        <taxon>Actinopterygii</taxon>
        <taxon>Neopterygii</taxon>
        <taxon>Teleostei</taxon>
        <taxon>Neoteleostei</taxon>
        <taxon>Acanthomorphata</taxon>
        <taxon>Ovalentaria</taxon>
        <taxon>Atherinomorphae</taxon>
        <taxon>Cyprinodontiformes</taxon>
        <taxon>Goodeidae</taxon>
        <taxon>Crenichthys</taxon>
    </lineage>
</organism>
<dbReference type="Gene3D" id="1.25.40.10">
    <property type="entry name" value="Tetratricopeptide repeat domain"/>
    <property type="match status" value="1"/>
</dbReference>
<feature type="region of interest" description="Disordered" evidence="29">
    <location>
        <begin position="759"/>
        <end position="783"/>
    </location>
</feature>
<dbReference type="PANTHER" id="PTHR23138">
    <property type="entry name" value="RAN BINDING PROTEIN"/>
    <property type="match status" value="1"/>
</dbReference>
<dbReference type="Gene3D" id="2.40.100.10">
    <property type="entry name" value="Cyclophilin-like"/>
    <property type="match status" value="1"/>
</dbReference>
<dbReference type="GO" id="GO:0005096">
    <property type="term" value="F:GTPase activator activity"/>
    <property type="evidence" value="ECO:0007669"/>
    <property type="project" value="TreeGrafter"/>
</dbReference>
<feature type="region of interest" description="Disordered" evidence="29">
    <location>
        <begin position="1160"/>
        <end position="1189"/>
    </location>
</feature>
<dbReference type="PRINTS" id="PR00153">
    <property type="entry name" value="CSAPPISMRASE"/>
</dbReference>
<dbReference type="PROSITE" id="PS50005">
    <property type="entry name" value="TPR"/>
    <property type="match status" value="1"/>
</dbReference>
<dbReference type="Gene3D" id="2.30.29.30">
    <property type="entry name" value="Pleckstrin-homology domain (PH domain)/Phosphotyrosine-binding domain (PTB)"/>
    <property type="match status" value="4"/>
</dbReference>
<evidence type="ECO:0000256" key="27">
    <source>
        <dbReference type="PROSITE-ProRule" id="PRU00339"/>
    </source>
</evidence>
<evidence type="ECO:0000256" key="10">
    <source>
        <dbReference type="ARBA" id="ARBA00022737"/>
    </source>
</evidence>
<keyword evidence="13" id="KW-0509">mRNA transport</keyword>
<dbReference type="Pfam" id="PF00638">
    <property type="entry name" value="Ran_BP1"/>
    <property type="match status" value="4"/>
</dbReference>
<feature type="domain" description="RanBP2-type" evidence="32">
    <location>
        <begin position="1516"/>
        <end position="1545"/>
    </location>
</feature>
<gene>
    <name evidence="33" type="ORF">CRENBAI_006218</name>
</gene>
<dbReference type="EMBL" id="JAHHUM010001168">
    <property type="protein sequence ID" value="KAK5614253.1"/>
    <property type="molecule type" value="Genomic_DNA"/>
</dbReference>
<dbReference type="FunFam" id="4.10.1060.10:FF:000003">
    <property type="entry name" value="E3 SUMO-protein ligase RanBP2"/>
    <property type="match status" value="3"/>
</dbReference>
<dbReference type="CDD" id="cd13177">
    <property type="entry name" value="RanBD2_RanBP2-like"/>
    <property type="match status" value="1"/>
</dbReference>
<feature type="compositionally biased region" description="Polar residues" evidence="29">
    <location>
        <begin position="1369"/>
        <end position="1391"/>
    </location>
</feature>
<evidence type="ECO:0000256" key="13">
    <source>
        <dbReference type="ARBA" id="ARBA00022816"/>
    </source>
</evidence>
<keyword evidence="7" id="KW-0597">Phosphoprotein</keyword>
<keyword evidence="18" id="KW-0007">Acetylation</keyword>
<feature type="region of interest" description="Disordered" evidence="29">
    <location>
        <begin position="2113"/>
        <end position="2144"/>
    </location>
</feature>
<feature type="compositionally biased region" description="Acidic residues" evidence="29">
    <location>
        <begin position="759"/>
        <end position="770"/>
    </location>
</feature>
<keyword evidence="12" id="KW-0833">Ubl conjugation pathway</keyword>
<evidence type="ECO:0000256" key="16">
    <source>
        <dbReference type="ARBA" id="ARBA00022884"/>
    </source>
</evidence>
<evidence type="ECO:0000256" key="12">
    <source>
        <dbReference type="ARBA" id="ARBA00022786"/>
    </source>
</evidence>
<evidence type="ECO:0000259" key="32">
    <source>
        <dbReference type="PROSITE" id="PS50199"/>
    </source>
</evidence>
<dbReference type="InterPro" id="IPR001876">
    <property type="entry name" value="Znf_RanBP2"/>
</dbReference>
<protein>
    <recommendedName>
        <fullName evidence="24">E3 SUMO-protein ligase RanBP2</fullName>
    </recommendedName>
    <alternativeName>
        <fullName evidence="25">Ran-binding protein 2</fullName>
    </alternativeName>
</protein>
<dbReference type="PROSITE" id="PS01358">
    <property type="entry name" value="ZF_RANBP2_1"/>
    <property type="match status" value="4"/>
</dbReference>
<dbReference type="InterPro" id="IPR029000">
    <property type="entry name" value="Cyclophilin-like_dom_sf"/>
</dbReference>
<keyword evidence="19" id="KW-0811">Translocation</keyword>
<feature type="region of interest" description="Disordered" evidence="29">
    <location>
        <begin position="796"/>
        <end position="820"/>
    </location>
</feature>
<evidence type="ECO:0000256" key="17">
    <source>
        <dbReference type="ARBA" id="ARBA00022927"/>
    </source>
</evidence>
<comment type="subcellular location">
    <subcellularLocation>
        <location evidence="1">Nucleus membrane</location>
    </subcellularLocation>
    <subcellularLocation>
        <location evidence="2">Nucleus</location>
        <location evidence="2">Nuclear pore complex</location>
    </subcellularLocation>
</comment>
<accession>A0AAV9RZJ6</accession>
<proteinExistence type="inferred from homology"/>
<feature type="compositionally biased region" description="Basic and acidic residues" evidence="29">
    <location>
        <begin position="1160"/>
        <end position="1173"/>
    </location>
</feature>
<evidence type="ECO:0000256" key="9">
    <source>
        <dbReference type="ARBA" id="ARBA00022723"/>
    </source>
</evidence>
<keyword evidence="9" id="KW-0479">Metal-binding</keyword>
<keyword evidence="22" id="KW-0539">Nucleus</keyword>
<feature type="domain" description="RanBP2-type" evidence="32">
    <location>
        <begin position="1571"/>
        <end position="1600"/>
    </location>
</feature>
<dbReference type="GO" id="GO:0008270">
    <property type="term" value="F:zinc ion binding"/>
    <property type="evidence" value="ECO:0007669"/>
    <property type="project" value="UniProtKB-KW"/>
</dbReference>
<feature type="region of interest" description="Disordered" evidence="29">
    <location>
        <begin position="1369"/>
        <end position="1404"/>
    </location>
</feature>
<feature type="region of interest" description="Disordered" evidence="29">
    <location>
        <begin position="1082"/>
        <end position="1110"/>
    </location>
</feature>
<dbReference type="SMART" id="SM00160">
    <property type="entry name" value="RanBD"/>
    <property type="match status" value="4"/>
</dbReference>
<evidence type="ECO:0000256" key="25">
    <source>
        <dbReference type="ARBA" id="ARBA00081161"/>
    </source>
</evidence>
<dbReference type="Pfam" id="PF00641">
    <property type="entry name" value="Zn_ribbon_RanBP"/>
    <property type="match status" value="4"/>
</dbReference>
<dbReference type="CDD" id="cd13178">
    <property type="entry name" value="RanBD4_RanBP2-like"/>
    <property type="match status" value="1"/>
</dbReference>
<evidence type="ECO:0000256" key="7">
    <source>
        <dbReference type="ARBA" id="ARBA00022553"/>
    </source>
</evidence>
<keyword evidence="28" id="KW-0175">Coiled coil</keyword>
<evidence type="ECO:0000259" key="31">
    <source>
        <dbReference type="PROSITE" id="PS50196"/>
    </source>
</evidence>
<evidence type="ECO:0000256" key="3">
    <source>
        <dbReference type="ARBA" id="ARBA00004718"/>
    </source>
</evidence>
<evidence type="ECO:0000256" key="14">
    <source>
        <dbReference type="ARBA" id="ARBA00022833"/>
    </source>
</evidence>
<evidence type="ECO:0000256" key="2">
    <source>
        <dbReference type="ARBA" id="ARBA00004567"/>
    </source>
</evidence>
<keyword evidence="34" id="KW-1185">Reference proteome</keyword>
<keyword evidence="20" id="KW-0472">Membrane</keyword>
<dbReference type="SUPFAM" id="SSF50729">
    <property type="entry name" value="PH domain-like"/>
    <property type="match status" value="4"/>
</dbReference>
<evidence type="ECO:0000313" key="34">
    <source>
        <dbReference type="Proteomes" id="UP001311232"/>
    </source>
</evidence>
<keyword evidence="15" id="KW-0832">Ubl conjugation</keyword>
<dbReference type="GO" id="GO:0003755">
    <property type="term" value="F:peptidyl-prolyl cis-trans isomerase activity"/>
    <property type="evidence" value="ECO:0007669"/>
    <property type="project" value="InterPro"/>
</dbReference>
<dbReference type="SMART" id="SM00547">
    <property type="entry name" value="ZnF_RBZ"/>
    <property type="match status" value="5"/>
</dbReference>
<dbReference type="SUPFAM" id="SSF48452">
    <property type="entry name" value="TPR-like"/>
    <property type="match status" value="1"/>
</dbReference>
<feature type="domain" description="RanBD1" evidence="31">
    <location>
        <begin position="2651"/>
        <end position="2786"/>
    </location>
</feature>
<dbReference type="InterPro" id="IPR000156">
    <property type="entry name" value="Ran_bind_dom"/>
</dbReference>
<dbReference type="PROSITE" id="PS50199">
    <property type="entry name" value="ZF_RANBP2_2"/>
    <property type="match status" value="5"/>
</dbReference>
<dbReference type="GO" id="GO:0031965">
    <property type="term" value="C:nuclear membrane"/>
    <property type="evidence" value="ECO:0007669"/>
    <property type="project" value="UniProtKB-SubCell"/>
</dbReference>
<dbReference type="FunFam" id="2.40.100.10:FF:000020">
    <property type="entry name" value="E3 SUMO-protein ligase RanBP2"/>
    <property type="match status" value="1"/>
</dbReference>
<keyword evidence="19" id="KW-0906">Nuclear pore complex</keyword>
<dbReference type="InterPro" id="IPR045255">
    <property type="entry name" value="RanBP1-like"/>
</dbReference>
<feature type="domain" description="RanBD1" evidence="31">
    <location>
        <begin position="1181"/>
        <end position="1317"/>
    </location>
</feature>
<dbReference type="SUPFAM" id="SSF50891">
    <property type="entry name" value="Cyclophilin-like"/>
    <property type="match status" value="1"/>
</dbReference>
<evidence type="ECO:0000256" key="8">
    <source>
        <dbReference type="ARBA" id="ARBA00022679"/>
    </source>
</evidence>
<keyword evidence="4" id="KW-0813">Transport</keyword>
<dbReference type="GO" id="GO:0003723">
    <property type="term" value="F:RNA binding"/>
    <property type="evidence" value="ECO:0007669"/>
    <property type="project" value="UniProtKB-KW"/>
</dbReference>
<feature type="repeat" description="TPR" evidence="27">
    <location>
        <begin position="60"/>
        <end position="93"/>
    </location>
</feature>
<dbReference type="Proteomes" id="UP001311232">
    <property type="component" value="Unassembled WGS sequence"/>
</dbReference>
<dbReference type="GO" id="GO:0051028">
    <property type="term" value="P:mRNA transport"/>
    <property type="evidence" value="ECO:0007669"/>
    <property type="project" value="UniProtKB-KW"/>
</dbReference>
<feature type="domain" description="RanBD1" evidence="31">
    <location>
        <begin position="2144"/>
        <end position="2281"/>
    </location>
</feature>
<keyword evidence="5" id="KW-0488">Methylation</keyword>
<evidence type="ECO:0000256" key="6">
    <source>
        <dbReference type="ARBA" id="ARBA00022499"/>
    </source>
</evidence>
<keyword evidence="16" id="KW-0694">RNA-binding</keyword>
<comment type="caution">
    <text evidence="33">The sequence shown here is derived from an EMBL/GenBank/DDBJ whole genome shotgun (WGS) entry which is preliminary data.</text>
</comment>
<dbReference type="PROSITE" id="PS50072">
    <property type="entry name" value="CSA_PPIASE_2"/>
    <property type="match status" value="1"/>
</dbReference>
<dbReference type="Gene3D" id="4.10.1060.10">
    <property type="entry name" value="Zinc finger, RanBP2-type"/>
    <property type="match status" value="4"/>
</dbReference>
<keyword evidence="17" id="KW-0653">Protein transport</keyword>
<feature type="compositionally biased region" description="Low complexity" evidence="29">
    <location>
        <begin position="1395"/>
        <end position="1404"/>
    </location>
</feature>
<reference evidence="33 34" key="1">
    <citation type="submission" date="2021-06" db="EMBL/GenBank/DDBJ databases">
        <authorList>
            <person name="Palmer J.M."/>
        </authorList>
    </citation>
    <scope>NUCLEOTIDE SEQUENCE [LARGE SCALE GENOMIC DNA]</scope>
    <source>
        <strain evidence="33 34">MEX-2019</strain>
        <tissue evidence="33">Muscle</tissue>
    </source>
</reference>
<dbReference type="PROSITE" id="PS50196">
    <property type="entry name" value="RANBD1"/>
    <property type="match status" value="4"/>
</dbReference>
<dbReference type="GO" id="GO:0005737">
    <property type="term" value="C:cytoplasm"/>
    <property type="evidence" value="ECO:0007669"/>
    <property type="project" value="TreeGrafter"/>
</dbReference>
<dbReference type="FunFam" id="1.25.40.10:FF:000114">
    <property type="entry name" value="E3 SUMO-protein ligase RanBP2 isoform X1"/>
    <property type="match status" value="1"/>
</dbReference>
<feature type="compositionally biased region" description="Low complexity" evidence="29">
    <location>
        <begin position="799"/>
        <end position="811"/>
    </location>
</feature>
<evidence type="ECO:0000256" key="24">
    <source>
        <dbReference type="ARBA" id="ARBA00070141"/>
    </source>
</evidence>
<evidence type="ECO:0000256" key="18">
    <source>
        <dbReference type="ARBA" id="ARBA00022990"/>
    </source>
</evidence>